<dbReference type="EMBL" id="SMAD01000011">
    <property type="protein sequence ID" value="TCS85638.1"/>
    <property type="molecule type" value="Genomic_DNA"/>
</dbReference>
<protein>
    <submittedName>
        <fullName evidence="1">SusD-like starch-binding protein associating with outer membrane</fullName>
    </submittedName>
</protein>
<evidence type="ECO:0000313" key="1">
    <source>
        <dbReference type="EMBL" id="TCS85638.1"/>
    </source>
</evidence>
<dbReference type="InterPro" id="IPR041662">
    <property type="entry name" value="SusD-like_2"/>
</dbReference>
<proteinExistence type="predicted"/>
<dbReference type="SUPFAM" id="SSF48452">
    <property type="entry name" value="TPR-like"/>
    <property type="match status" value="1"/>
</dbReference>
<dbReference type="PROSITE" id="PS51257">
    <property type="entry name" value="PROKAR_LIPOPROTEIN"/>
    <property type="match status" value="1"/>
</dbReference>
<dbReference type="RefSeq" id="WP_132130062.1">
    <property type="nucleotide sequence ID" value="NZ_CP042432.1"/>
</dbReference>
<dbReference type="OrthoDB" id="9766256at2"/>
<dbReference type="AlphaFoldDB" id="A0A4R3KMR1"/>
<reference evidence="1 2" key="1">
    <citation type="submission" date="2019-03" db="EMBL/GenBank/DDBJ databases">
        <title>Genomic Encyclopedia of Type Strains, Phase IV (KMG-IV): sequencing the most valuable type-strain genomes for metagenomic binning, comparative biology and taxonomic classification.</title>
        <authorList>
            <person name="Goeker M."/>
        </authorList>
    </citation>
    <scope>NUCLEOTIDE SEQUENCE [LARGE SCALE GENOMIC DNA]</scope>
    <source>
        <strain evidence="1 2">DSM 21100</strain>
    </source>
</reference>
<dbReference type="Pfam" id="PF12771">
    <property type="entry name" value="SusD-like_2"/>
    <property type="match status" value="1"/>
</dbReference>
<keyword evidence="2" id="KW-1185">Reference proteome</keyword>
<evidence type="ECO:0000313" key="2">
    <source>
        <dbReference type="Proteomes" id="UP000295807"/>
    </source>
</evidence>
<dbReference type="Proteomes" id="UP000295807">
    <property type="component" value="Unassembled WGS sequence"/>
</dbReference>
<name>A0A4R3KMR1_9SPHI</name>
<gene>
    <name evidence="1" type="ORF">EDD80_11140</name>
</gene>
<organism evidence="1 2">
    <name type="scientific">Anseongella ginsenosidimutans</name>
    <dbReference type="NCBI Taxonomy" id="496056"/>
    <lineage>
        <taxon>Bacteria</taxon>
        <taxon>Pseudomonadati</taxon>
        <taxon>Bacteroidota</taxon>
        <taxon>Sphingobacteriia</taxon>
        <taxon>Sphingobacteriales</taxon>
        <taxon>Sphingobacteriaceae</taxon>
        <taxon>Anseongella</taxon>
    </lineage>
</organism>
<dbReference type="InterPro" id="IPR011990">
    <property type="entry name" value="TPR-like_helical_dom_sf"/>
</dbReference>
<sequence>MKKLIIFLFPLIFLASCVENLDDYNIDQKRADEAPPATLFTSALLNLTDDMATPNVNINNFRFYIQQWSATTYLQEPRYDLLSRIIPQNWWEGKYRDVLSDLKEAKELLLADEFLEAAVKDNQRAQIEIIEVYTWSVLVNTFGNIPYSEALNINDPLPKYDDAATIYNDLLARLDTALALLDPSAEGFGDGDLLYNYGDITTGVEGWVKFGNSLKLKLGMILADVDPAKAKAIVEEAAPNVFESNEDKARFPYISTPPNHSTIADNMHPDFSTRQDYVAGKPFVDKLNELEDPRRPFYFTTVDGEYKGGYIGFTNAYADYSHVSDKVIAPDFEYLLMDYSEVEFLLAEAVERGFNVGGTAAGHYNDAITASITYWGGSQAQASAYLLQPDVAYLTAEGNYKQKIGVQKWIALYNRGYDAWTSWRRLDYPELEPVGPGTAPPDTDPQDIPAGLNIPVRLIYPVSEQGENGANRAEAAAAIGGDEVTTKLFWDVN</sequence>
<comment type="caution">
    <text evidence="1">The sequence shown here is derived from an EMBL/GenBank/DDBJ whole genome shotgun (WGS) entry which is preliminary data.</text>
</comment>
<accession>A0A4R3KMR1</accession>
<dbReference type="Gene3D" id="1.25.40.390">
    <property type="match status" value="1"/>
</dbReference>